<dbReference type="Pfam" id="PF08448">
    <property type="entry name" value="PAS_4"/>
    <property type="match status" value="2"/>
</dbReference>
<dbReference type="Gene3D" id="3.30.70.270">
    <property type="match status" value="1"/>
</dbReference>
<dbReference type="InterPro" id="IPR001610">
    <property type="entry name" value="PAC"/>
</dbReference>
<reference evidence="4 5" key="1">
    <citation type="submission" date="2023-07" db="EMBL/GenBank/DDBJ databases">
        <title>Sorghum-associated microbial communities from plants grown in Nebraska, USA.</title>
        <authorList>
            <person name="Schachtman D."/>
        </authorList>
    </citation>
    <scope>NUCLEOTIDE SEQUENCE [LARGE SCALE GENOMIC DNA]</scope>
    <source>
        <strain evidence="4 5">BE308</strain>
    </source>
</reference>
<comment type="caution">
    <text evidence="4">The sequence shown here is derived from an EMBL/GenBank/DDBJ whole genome shotgun (WGS) entry which is preliminary data.</text>
</comment>
<dbReference type="SMART" id="SM00091">
    <property type="entry name" value="PAS"/>
    <property type="match status" value="4"/>
</dbReference>
<dbReference type="Proteomes" id="UP001268089">
    <property type="component" value="Unassembled WGS sequence"/>
</dbReference>
<dbReference type="CDD" id="cd00130">
    <property type="entry name" value="PAS"/>
    <property type="match status" value="4"/>
</dbReference>
<dbReference type="PROSITE" id="PS50112">
    <property type="entry name" value="PAS"/>
    <property type="match status" value="2"/>
</dbReference>
<dbReference type="Pfam" id="PF13426">
    <property type="entry name" value="PAS_9"/>
    <property type="match status" value="1"/>
</dbReference>
<organism evidence="4 5">
    <name type="scientific">Rhodoferax saidenbachensis</name>
    <dbReference type="NCBI Taxonomy" id="1484693"/>
    <lineage>
        <taxon>Bacteria</taxon>
        <taxon>Pseudomonadati</taxon>
        <taxon>Pseudomonadota</taxon>
        <taxon>Betaproteobacteria</taxon>
        <taxon>Burkholderiales</taxon>
        <taxon>Comamonadaceae</taxon>
        <taxon>Rhodoferax</taxon>
    </lineage>
</organism>
<dbReference type="InterPro" id="IPR000014">
    <property type="entry name" value="PAS"/>
</dbReference>
<feature type="domain" description="PAC" evidence="2">
    <location>
        <begin position="334"/>
        <end position="387"/>
    </location>
</feature>
<dbReference type="InterPro" id="IPR013655">
    <property type="entry name" value="PAS_fold_3"/>
</dbReference>
<protein>
    <submittedName>
        <fullName evidence="4">Diguanylate cyclase (GGDEF)-like protein/PAS domain S-box-containing protein</fullName>
    </submittedName>
</protein>
<dbReference type="Gene3D" id="3.30.450.20">
    <property type="entry name" value="PAS domain"/>
    <property type="match status" value="4"/>
</dbReference>
<evidence type="ECO:0000259" key="1">
    <source>
        <dbReference type="PROSITE" id="PS50112"/>
    </source>
</evidence>
<dbReference type="PANTHER" id="PTHR44757">
    <property type="entry name" value="DIGUANYLATE CYCLASE DGCP"/>
    <property type="match status" value="1"/>
</dbReference>
<dbReference type="InterPro" id="IPR000700">
    <property type="entry name" value="PAS-assoc_C"/>
</dbReference>
<dbReference type="InterPro" id="IPR043128">
    <property type="entry name" value="Rev_trsase/Diguanyl_cyclase"/>
</dbReference>
<accession>A0ABU1ZKK4</accession>
<dbReference type="PROSITE" id="PS50113">
    <property type="entry name" value="PAC"/>
    <property type="match status" value="3"/>
</dbReference>
<evidence type="ECO:0000313" key="5">
    <source>
        <dbReference type="Proteomes" id="UP001268089"/>
    </source>
</evidence>
<dbReference type="PROSITE" id="PS50887">
    <property type="entry name" value="GGDEF"/>
    <property type="match status" value="1"/>
</dbReference>
<dbReference type="SMART" id="SM00267">
    <property type="entry name" value="GGDEF"/>
    <property type="match status" value="1"/>
</dbReference>
<name>A0ABU1ZKK4_9BURK</name>
<dbReference type="Pfam" id="PF00990">
    <property type="entry name" value="GGDEF"/>
    <property type="match status" value="1"/>
</dbReference>
<feature type="domain" description="PAC" evidence="2">
    <location>
        <begin position="207"/>
        <end position="257"/>
    </location>
</feature>
<dbReference type="NCBIfam" id="TIGR00254">
    <property type="entry name" value="GGDEF"/>
    <property type="match status" value="1"/>
</dbReference>
<evidence type="ECO:0000259" key="3">
    <source>
        <dbReference type="PROSITE" id="PS50887"/>
    </source>
</evidence>
<dbReference type="NCBIfam" id="TIGR00229">
    <property type="entry name" value="sensory_box"/>
    <property type="match status" value="4"/>
</dbReference>
<evidence type="ECO:0000259" key="2">
    <source>
        <dbReference type="PROSITE" id="PS50113"/>
    </source>
</evidence>
<evidence type="ECO:0000313" key="4">
    <source>
        <dbReference type="EMBL" id="MDR7305071.1"/>
    </source>
</evidence>
<proteinExistence type="predicted"/>
<dbReference type="EMBL" id="JAVDXO010000001">
    <property type="protein sequence ID" value="MDR7305071.1"/>
    <property type="molecule type" value="Genomic_DNA"/>
</dbReference>
<dbReference type="Pfam" id="PF08447">
    <property type="entry name" value="PAS_3"/>
    <property type="match status" value="1"/>
</dbReference>
<dbReference type="InterPro" id="IPR029787">
    <property type="entry name" value="Nucleotide_cyclase"/>
</dbReference>
<dbReference type="InterPro" id="IPR052155">
    <property type="entry name" value="Biofilm_reg_signaling"/>
</dbReference>
<dbReference type="SUPFAM" id="SSF55073">
    <property type="entry name" value="Nucleotide cyclase"/>
    <property type="match status" value="1"/>
</dbReference>
<dbReference type="InterPro" id="IPR035965">
    <property type="entry name" value="PAS-like_dom_sf"/>
</dbReference>
<feature type="domain" description="GGDEF" evidence="3">
    <location>
        <begin position="544"/>
        <end position="682"/>
    </location>
</feature>
<dbReference type="InterPro" id="IPR000160">
    <property type="entry name" value="GGDEF_dom"/>
</dbReference>
<dbReference type="InterPro" id="IPR013656">
    <property type="entry name" value="PAS_4"/>
</dbReference>
<feature type="domain" description="PAS" evidence="1">
    <location>
        <begin position="2"/>
        <end position="70"/>
    </location>
</feature>
<gene>
    <name evidence="4" type="ORF">J2X15_000337</name>
</gene>
<feature type="domain" description="PAC" evidence="2">
    <location>
        <begin position="77"/>
        <end position="130"/>
    </location>
</feature>
<dbReference type="PANTHER" id="PTHR44757:SF2">
    <property type="entry name" value="BIOFILM ARCHITECTURE MAINTENANCE PROTEIN MBAA"/>
    <property type="match status" value="1"/>
</dbReference>
<dbReference type="CDD" id="cd01949">
    <property type="entry name" value="GGDEF"/>
    <property type="match status" value="1"/>
</dbReference>
<keyword evidence="5" id="KW-1185">Reference proteome</keyword>
<dbReference type="SMART" id="SM00086">
    <property type="entry name" value="PAC"/>
    <property type="match status" value="4"/>
</dbReference>
<sequence length="682" mass="76660">MPLRETSTLFEQLPIGAYRSSVDGKLLKVNAAFLRLNGYSSEEEMQRHLQDHGRDPYVHPQRREKFAELILAQGQVTNFVSEVYRLKTGERIWVREHAHVMLGEDGKVLYFEGTMEDITRERASRAAMRKSEALLRNVLQTIPDQVWLKDIDGIYLTCNDAFASQLGITPADIIGTRDAHWVEESVAETFLVSDHWAIQAGRSVMFEENSVTTINPKGHLFEVTKTPMRDNDGNVIGVLGMSRNIQERKVAEALLRDTTEQLELAIMGADLGRWDHDLTNERGYFLDARSCHMLGRDPRESEFGRAWGHLVHPDDLSTAMQAMRGHLTGNSPAYQAEYRARHTDGRWIWLSSRGKVVQFSKDGAPQRMVGTLMDISGRKQAEAQLHATQAELEATLKALPDLLFECSAAGHYRAVHSQNNSLLERQPELLLGRLVSDILPKDAADTCMAALREAQATGSSYGKQYSLELHAGKQWFELSVVRKPTVPGEEERFIAIARDITERKNAEEVIRHLAFHDTLTGLPNRRLLTDRLQQALGASHRKGEHGALMFLDLDQFKLLNDTHGHDVGDLLLQEVARRLQQSIRAVDTVARLGGDEFVVLIQDLSAEYEEARLHATTVGHKILASLNDPYLLNTHLYTTSPSIGITLFKGEGMVPSDVLKQADTAMYQAKADGRNTLCFYQP</sequence>
<dbReference type="SUPFAM" id="SSF55785">
    <property type="entry name" value="PYP-like sensor domain (PAS domain)"/>
    <property type="match status" value="4"/>
</dbReference>
<feature type="domain" description="PAS" evidence="1">
    <location>
        <begin position="131"/>
        <end position="175"/>
    </location>
</feature>
<dbReference type="RefSeq" id="WP_310338853.1">
    <property type="nucleotide sequence ID" value="NZ_JAVDXO010000001.1"/>
</dbReference>